<dbReference type="EMBL" id="JAPZBO010000004">
    <property type="protein sequence ID" value="KAJ5318256.1"/>
    <property type="molecule type" value="Genomic_DNA"/>
</dbReference>
<accession>A0A9W9Q032</accession>
<dbReference type="AlphaFoldDB" id="A0A9W9Q032"/>
<dbReference type="Proteomes" id="UP001147746">
    <property type="component" value="Unassembled WGS sequence"/>
</dbReference>
<comment type="caution">
    <text evidence="2">The sequence shown here is derived from an EMBL/GenBank/DDBJ whole genome shotgun (WGS) entry which is preliminary data.</text>
</comment>
<sequence length="83" mass="8501">MHVFSTIALFATIGAVSAIPNSGSGSQCTTSQANKCCTELTKGILNINILPALCVPLIDTCNNQAACCETNGVGLLNCLTVQV</sequence>
<gene>
    <name evidence="2" type="ORF">N7476_004676</name>
</gene>
<keyword evidence="1" id="KW-0732">Signal</keyword>
<evidence type="ECO:0000313" key="2">
    <source>
        <dbReference type="EMBL" id="KAJ5318256.1"/>
    </source>
</evidence>
<proteinExistence type="predicted"/>
<protein>
    <recommendedName>
        <fullName evidence="4">Hydrophobin</fullName>
    </recommendedName>
</protein>
<reference evidence="2" key="1">
    <citation type="submission" date="2022-12" db="EMBL/GenBank/DDBJ databases">
        <authorList>
            <person name="Petersen C."/>
        </authorList>
    </citation>
    <scope>NUCLEOTIDE SEQUENCE</scope>
    <source>
        <strain evidence="2">IBT 21472</strain>
    </source>
</reference>
<name>A0A9W9Q032_9EURO</name>
<keyword evidence="3" id="KW-1185">Reference proteome</keyword>
<evidence type="ECO:0000256" key="1">
    <source>
        <dbReference type="SAM" id="SignalP"/>
    </source>
</evidence>
<evidence type="ECO:0000313" key="3">
    <source>
        <dbReference type="Proteomes" id="UP001147746"/>
    </source>
</evidence>
<feature type="signal peptide" evidence="1">
    <location>
        <begin position="1"/>
        <end position="18"/>
    </location>
</feature>
<reference evidence="2" key="2">
    <citation type="journal article" date="2023" name="IMA Fungus">
        <title>Comparative genomic study of the Penicillium genus elucidates a diverse pangenome and 15 lateral gene transfer events.</title>
        <authorList>
            <person name="Petersen C."/>
            <person name="Sorensen T."/>
            <person name="Nielsen M.R."/>
            <person name="Sondergaard T.E."/>
            <person name="Sorensen J.L."/>
            <person name="Fitzpatrick D.A."/>
            <person name="Frisvad J.C."/>
            <person name="Nielsen K.L."/>
        </authorList>
    </citation>
    <scope>NUCLEOTIDE SEQUENCE</scope>
    <source>
        <strain evidence="2">IBT 21472</strain>
    </source>
</reference>
<evidence type="ECO:0008006" key="4">
    <source>
        <dbReference type="Google" id="ProtNLM"/>
    </source>
</evidence>
<organism evidence="2 3">
    <name type="scientific">Penicillium atrosanguineum</name>
    <dbReference type="NCBI Taxonomy" id="1132637"/>
    <lineage>
        <taxon>Eukaryota</taxon>
        <taxon>Fungi</taxon>
        <taxon>Dikarya</taxon>
        <taxon>Ascomycota</taxon>
        <taxon>Pezizomycotina</taxon>
        <taxon>Eurotiomycetes</taxon>
        <taxon>Eurotiomycetidae</taxon>
        <taxon>Eurotiales</taxon>
        <taxon>Aspergillaceae</taxon>
        <taxon>Penicillium</taxon>
    </lineage>
</organism>
<feature type="chain" id="PRO_5040781047" description="Hydrophobin" evidence="1">
    <location>
        <begin position="19"/>
        <end position="83"/>
    </location>
</feature>